<sequence>MSRERKVKTTQSNRDLNPNHAVVVELHYFDFQFRTC</sequence>
<dbReference type="AlphaFoldDB" id="A0AAF5PRL8"/>
<reference evidence="1" key="2">
    <citation type="journal article" date="2016" name="Mol. Ecol.">
        <title>Population genomics of the filarial nematode parasite Wuchereria bancrofti from mosquitoes.</title>
        <authorList>
            <person name="Small S.T."/>
            <person name="Reimer L.J."/>
            <person name="Tisch D.J."/>
            <person name="King C.L."/>
            <person name="Christensen B.M."/>
            <person name="Siba P.M."/>
            <person name="Kazura J.W."/>
            <person name="Serre D."/>
            <person name="Zimmerman P.A."/>
        </authorList>
    </citation>
    <scope>NUCLEOTIDE SEQUENCE</scope>
    <source>
        <strain evidence="1">pt0022</strain>
    </source>
</reference>
<protein>
    <submittedName>
        <fullName evidence="2">Uncharacterized protein</fullName>
    </submittedName>
</protein>
<evidence type="ECO:0000313" key="2">
    <source>
        <dbReference type="WBParaSite" id="mrna-Wban_04733"/>
    </source>
</evidence>
<reference evidence="2" key="3">
    <citation type="submission" date="2024-02" db="UniProtKB">
        <authorList>
            <consortium name="WormBaseParasite"/>
        </authorList>
    </citation>
    <scope>IDENTIFICATION</scope>
    <source>
        <strain evidence="2">pt0022</strain>
    </source>
</reference>
<proteinExistence type="predicted"/>
<evidence type="ECO:0000313" key="1">
    <source>
        <dbReference type="Proteomes" id="UP000093561"/>
    </source>
</evidence>
<reference evidence="1" key="1">
    <citation type="submission" date="2015-03" db="EMBL/GenBank/DDBJ databases">
        <title>Wuchereria bancrofti Genome Sequencing Papua New Guinea Strain.</title>
        <authorList>
            <person name="Small S.T."/>
            <person name="Serre D."/>
            <person name="Zimmerman P.A."/>
        </authorList>
    </citation>
    <scope>NUCLEOTIDE SEQUENCE [LARGE SCALE GENOMIC DNA]</scope>
    <source>
        <strain evidence="1">pt0022</strain>
    </source>
</reference>
<dbReference type="WBParaSite" id="mrna-Wban_04733">
    <property type="protein sequence ID" value="mrna-Wban_04733"/>
    <property type="gene ID" value="Wban_04733"/>
</dbReference>
<organism evidence="1 2">
    <name type="scientific">Wuchereria bancrofti</name>
    <dbReference type="NCBI Taxonomy" id="6293"/>
    <lineage>
        <taxon>Eukaryota</taxon>
        <taxon>Metazoa</taxon>
        <taxon>Ecdysozoa</taxon>
        <taxon>Nematoda</taxon>
        <taxon>Chromadorea</taxon>
        <taxon>Rhabditida</taxon>
        <taxon>Spirurina</taxon>
        <taxon>Spiruromorpha</taxon>
        <taxon>Filarioidea</taxon>
        <taxon>Onchocercidae</taxon>
        <taxon>Wuchereria</taxon>
    </lineage>
</organism>
<name>A0AAF5PRL8_WUCBA</name>
<dbReference type="Proteomes" id="UP000093561">
    <property type="component" value="Unassembled WGS sequence"/>
</dbReference>
<accession>A0AAF5PRL8</accession>